<gene>
    <name evidence="1" type="ORF">WN51_01824</name>
</gene>
<name>A0A0N0BEZ3_9HYME</name>
<reference evidence="1 2" key="1">
    <citation type="submission" date="2015-07" db="EMBL/GenBank/DDBJ databases">
        <title>The genome of Melipona quadrifasciata.</title>
        <authorList>
            <person name="Pan H."/>
            <person name="Kapheim K."/>
        </authorList>
    </citation>
    <scope>NUCLEOTIDE SEQUENCE [LARGE SCALE GENOMIC DNA]</scope>
    <source>
        <strain evidence="1">0111107301</strain>
        <tissue evidence="1">Whole body</tissue>
    </source>
</reference>
<organism evidence="1 2">
    <name type="scientific">Melipona quadrifasciata</name>
    <dbReference type="NCBI Taxonomy" id="166423"/>
    <lineage>
        <taxon>Eukaryota</taxon>
        <taxon>Metazoa</taxon>
        <taxon>Ecdysozoa</taxon>
        <taxon>Arthropoda</taxon>
        <taxon>Hexapoda</taxon>
        <taxon>Insecta</taxon>
        <taxon>Pterygota</taxon>
        <taxon>Neoptera</taxon>
        <taxon>Endopterygota</taxon>
        <taxon>Hymenoptera</taxon>
        <taxon>Apocrita</taxon>
        <taxon>Aculeata</taxon>
        <taxon>Apoidea</taxon>
        <taxon>Anthophila</taxon>
        <taxon>Apidae</taxon>
        <taxon>Melipona</taxon>
    </lineage>
</organism>
<protein>
    <submittedName>
        <fullName evidence="1">Uncharacterized protein</fullName>
    </submittedName>
</protein>
<evidence type="ECO:0000313" key="2">
    <source>
        <dbReference type="Proteomes" id="UP000053105"/>
    </source>
</evidence>
<dbReference type="EMBL" id="KQ435816">
    <property type="protein sequence ID" value="KOX72611.1"/>
    <property type="molecule type" value="Genomic_DNA"/>
</dbReference>
<sequence>MTVSGVLTEVDSFSVSTQSRQKLSLDKQVDLLHEHFDLLYRYAQGLKGIIKNTKCFSESQSTLILRETSNLVPSEFHFETCV</sequence>
<accession>A0A0N0BEZ3</accession>
<dbReference type="Proteomes" id="UP000053105">
    <property type="component" value="Unassembled WGS sequence"/>
</dbReference>
<proteinExistence type="predicted"/>
<dbReference type="AlphaFoldDB" id="A0A0N0BEZ3"/>
<keyword evidence="2" id="KW-1185">Reference proteome</keyword>
<evidence type="ECO:0000313" key="1">
    <source>
        <dbReference type="EMBL" id="KOX72611.1"/>
    </source>
</evidence>